<gene>
    <name evidence="1" type="ORF">ALP15_103038</name>
</gene>
<proteinExistence type="predicted"/>
<accession>A0A3M6AUI1</accession>
<evidence type="ECO:0000313" key="1">
    <source>
        <dbReference type="EMBL" id="RMV22304.1"/>
    </source>
</evidence>
<sequence length="43" mass="4776">MHDLTAGQYRLPWEGDVVHTDGGSCGFAAPQRDFKPTPSSWKE</sequence>
<dbReference type="Proteomes" id="UP000272241">
    <property type="component" value="Unassembled WGS sequence"/>
</dbReference>
<organism evidence="1 2">
    <name type="scientific">Pseudomonas savastanoi</name>
    <name type="common">Pseudomonas syringae pv. savastanoi</name>
    <dbReference type="NCBI Taxonomy" id="29438"/>
    <lineage>
        <taxon>Bacteria</taxon>
        <taxon>Pseudomonadati</taxon>
        <taxon>Pseudomonadota</taxon>
        <taxon>Gammaproteobacteria</taxon>
        <taxon>Pseudomonadales</taxon>
        <taxon>Pseudomonadaceae</taxon>
        <taxon>Pseudomonas</taxon>
    </lineage>
</organism>
<dbReference type="AlphaFoldDB" id="A0A3M6AUI1"/>
<reference evidence="1 2" key="1">
    <citation type="submission" date="2018-08" db="EMBL/GenBank/DDBJ databases">
        <title>Recombination of ecologically and evolutionarily significant loci maintains genetic cohesion in the Pseudomonas syringae species complex.</title>
        <authorList>
            <person name="Dillon M."/>
            <person name="Thakur S."/>
            <person name="Almeida R.N.D."/>
            <person name="Weir B.S."/>
            <person name="Guttman D.S."/>
        </authorList>
    </citation>
    <scope>NUCLEOTIDE SEQUENCE [LARGE SCALE GENOMIC DNA]</scope>
    <source>
        <strain evidence="1 2">ICMP 11895</strain>
    </source>
</reference>
<dbReference type="EMBL" id="RBUO01000082">
    <property type="protein sequence ID" value="RMV22304.1"/>
    <property type="molecule type" value="Genomic_DNA"/>
</dbReference>
<name>A0A3M6AUI1_PSESS</name>
<evidence type="ECO:0000313" key="2">
    <source>
        <dbReference type="Proteomes" id="UP000272241"/>
    </source>
</evidence>
<comment type="caution">
    <text evidence="1">The sequence shown here is derived from an EMBL/GenBank/DDBJ whole genome shotgun (WGS) entry which is preliminary data.</text>
</comment>
<protein>
    <submittedName>
        <fullName evidence="1">Formamidase amiF</fullName>
    </submittedName>
</protein>